<protein>
    <submittedName>
        <fullName evidence="2">Uncharacterized protein</fullName>
    </submittedName>
</protein>
<keyword evidence="1" id="KW-0472">Membrane</keyword>
<dbReference type="AlphaFoldDB" id="A0A975GPR0"/>
<proteinExistence type="predicted"/>
<dbReference type="Proteomes" id="UP000663722">
    <property type="component" value="Chromosome"/>
</dbReference>
<sequence>MIKYPDKSFCIFFLSHRVRQPWKKQVSDFLFLYQYVIALQICHEQFFYFITHIAVISKKYMTVMNYFFFQYSII</sequence>
<dbReference type="KEGG" id="dmm:dnm_051600"/>
<organism evidence="2 3">
    <name type="scientific">Desulfonema magnum</name>
    <dbReference type="NCBI Taxonomy" id="45655"/>
    <lineage>
        <taxon>Bacteria</taxon>
        <taxon>Pseudomonadati</taxon>
        <taxon>Thermodesulfobacteriota</taxon>
        <taxon>Desulfobacteria</taxon>
        <taxon>Desulfobacterales</taxon>
        <taxon>Desulfococcaceae</taxon>
        <taxon>Desulfonema</taxon>
    </lineage>
</organism>
<gene>
    <name evidence="2" type="ORF">dnm_051600</name>
</gene>
<evidence type="ECO:0000313" key="2">
    <source>
        <dbReference type="EMBL" id="QTA89112.1"/>
    </source>
</evidence>
<keyword evidence="3" id="KW-1185">Reference proteome</keyword>
<feature type="transmembrane region" description="Helical" evidence="1">
    <location>
        <begin position="32"/>
        <end position="56"/>
    </location>
</feature>
<evidence type="ECO:0000313" key="3">
    <source>
        <dbReference type="Proteomes" id="UP000663722"/>
    </source>
</evidence>
<evidence type="ECO:0000256" key="1">
    <source>
        <dbReference type="SAM" id="Phobius"/>
    </source>
</evidence>
<keyword evidence="1" id="KW-0812">Transmembrane</keyword>
<accession>A0A975GPR0</accession>
<keyword evidence="1" id="KW-1133">Transmembrane helix</keyword>
<name>A0A975GPR0_9BACT</name>
<dbReference type="EMBL" id="CP061800">
    <property type="protein sequence ID" value="QTA89112.1"/>
    <property type="molecule type" value="Genomic_DNA"/>
</dbReference>
<reference evidence="2" key="1">
    <citation type="journal article" date="2021" name="Microb. Physiol.">
        <title>Proteogenomic Insights into the Physiology of Marine, Sulfate-Reducing, Filamentous Desulfonema limicola and Desulfonema magnum.</title>
        <authorList>
            <person name="Schnaars V."/>
            <person name="Wohlbrand L."/>
            <person name="Scheve S."/>
            <person name="Hinrichs C."/>
            <person name="Reinhardt R."/>
            <person name="Rabus R."/>
        </authorList>
    </citation>
    <scope>NUCLEOTIDE SEQUENCE</scope>
    <source>
        <strain evidence="2">4be13</strain>
    </source>
</reference>